<name>A0ABQ5BTJ6_9ASTR</name>
<gene>
    <name evidence="4" type="ORF">Tco_0875160</name>
</gene>
<accession>A0ABQ5BTJ6</accession>
<feature type="transmembrane region" description="Helical" evidence="3">
    <location>
        <begin position="327"/>
        <end position="349"/>
    </location>
</feature>
<proteinExistence type="predicted"/>
<evidence type="ECO:0000313" key="4">
    <source>
        <dbReference type="EMBL" id="GJT16454.1"/>
    </source>
</evidence>
<dbReference type="Proteomes" id="UP001151760">
    <property type="component" value="Unassembled WGS sequence"/>
</dbReference>
<organism evidence="4 5">
    <name type="scientific">Tanacetum coccineum</name>
    <dbReference type="NCBI Taxonomy" id="301880"/>
    <lineage>
        <taxon>Eukaryota</taxon>
        <taxon>Viridiplantae</taxon>
        <taxon>Streptophyta</taxon>
        <taxon>Embryophyta</taxon>
        <taxon>Tracheophyta</taxon>
        <taxon>Spermatophyta</taxon>
        <taxon>Magnoliopsida</taxon>
        <taxon>eudicotyledons</taxon>
        <taxon>Gunneridae</taxon>
        <taxon>Pentapetalae</taxon>
        <taxon>asterids</taxon>
        <taxon>campanulids</taxon>
        <taxon>Asterales</taxon>
        <taxon>Asteraceae</taxon>
        <taxon>Asteroideae</taxon>
        <taxon>Anthemideae</taxon>
        <taxon>Anthemidinae</taxon>
        <taxon>Tanacetum</taxon>
    </lineage>
</organism>
<feature type="coiled-coil region" evidence="1">
    <location>
        <begin position="419"/>
        <end position="505"/>
    </location>
</feature>
<reference evidence="4" key="2">
    <citation type="submission" date="2022-01" db="EMBL/GenBank/DDBJ databases">
        <authorList>
            <person name="Yamashiro T."/>
            <person name="Shiraishi A."/>
            <person name="Satake H."/>
            <person name="Nakayama K."/>
        </authorList>
    </citation>
    <scope>NUCLEOTIDE SEQUENCE</scope>
</reference>
<keyword evidence="3" id="KW-0472">Membrane</keyword>
<evidence type="ECO:0000256" key="3">
    <source>
        <dbReference type="SAM" id="Phobius"/>
    </source>
</evidence>
<keyword evidence="3" id="KW-0812">Transmembrane</keyword>
<evidence type="ECO:0000256" key="2">
    <source>
        <dbReference type="SAM" id="MobiDB-lite"/>
    </source>
</evidence>
<feature type="region of interest" description="Disordered" evidence="2">
    <location>
        <begin position="223"/>
        <end position="270"/>
    </location>
</feature>
<feature type="region of interest" description="Disordered" evidence="2">
    <location>
        <begin position="33"/>
        <end position="80"/>
    </location>
</feature>
<keyword evidence="1" id="KW-0175">Coiled coil</keyword>
<evidence type="ECO:0000256" key="1">
    <source>
        <dbReference type="SAM" id="Coils"/>
    </source>
</evidence>
<feature type="compositionally biased region" description="Basic and acidic residues" evidence="2">
    <location>
        <begin position="35"/>
        <end position="44"/>
    </location>
</feature>
<evidence type="ECO:0000313" key="5">
    <source>
        <dbReference type="Proteomes" id="UP001151760"/>
    </source>
</evidence>
<protein>
    <submittedName>
        <fullName evidence="4">Uncharacterized protein</fullName>
    </submittedName>
</protein>
<dbReference type="EMBL" id="BQNB010013475">
    <property type="protein sequence ID" value="GJT16454.1"/>
    <property type="molecule type" value="Genomic_DNA"/>
</dbReference>
<reference evidence="4" key="1">
    <citation type="journal article" date="2022" name="Int. J. Mol. Sci.">
        <title>Draft Genome of Tanacetum Coccineum: Genomic Comparison of Closely Related Tanacetum-Family Plants.</title>
        <authorList>
            <person name="Yamashiro T."/>
            <person name="Shiraishi A."/>
            <person name="Nakayama K."/>
            <person name="Satake H."/>
        </authorList>
    </citation>
    <scope>NUCLEOTIDE SEQUENCE</scope>
</reference>
<feature type="compositionally biased region" description="Basic and acidic residues" evidence="2">
    <location>
        <begin position="54"/>
        <end position="63"/>
    </location>
</feature>
<feature type="compositionally biased region" description="Polar residues" evidence="2">
    <location>
        <begin position="248"/>
        <end position="259"/>
    </location>
</feature>
<keyword evidence="5" id="KW-1185">Reference proteome</keyword>
<keyword evidence="3" id="KW-1133">Transmembrane helix</keyword>
<comment type="caution">
    <text evidence="4">The sequence shown here is derived from an EMBL/GenBank/DDBJ whole genome shotgun (WGS) entry which is preliminary data.</text>
</comment>
<sequence>MNCTQWKRFKYGLIEEYFVQALELDEGTRSVGGECVKEDKRPDSSWRGLVLDSGPKDKDDRTVLLRRSGGDSEPDMSFDKSASPEHLFSLARASCATIDDPRPVAGSFSMADVCRLSAHVIKLRDISKGMLVLSGLSHVWKSRVCDPVLWGADGNVMGIYDFLCLSKWNSAKVQEEPHHDIRPTLQRLSFYCTSPAATDAVISDPTMEDLAVGTPSVKILAKDKASKKRKASTSGATSSHVAKRNRSALAQSSGGTTRPSLFVDNSDDESDDDGDACVEILLVTPIRSATVIPSSGNQGMSFLALVAEGPCTRGISPRMLFMRTSSLFMLVLIMPLTLKVVLLGIASLLMRIPYTGRNGPVESLSDDQLTVKMSVLYYMMMSHVGELLARYRGLLQSHHEYVQSTNSRLKGFQEKLVGLSGLESQVSRLRRQVAGLNDNLSTSDVAFAKSKAKGTERKKRIKSLSKSIDQLNAEVARLSTALNQANVLEAEKDEVQGELLSLAANAGFERGLSMHRTKDEFAYVLKKMAHFVPGTQGRLAEMSPLVAQTDYAFLNKISKLAAEPLSIILQLETEKLVRPANIPASRDARVSPPIVKESTVTSASKSLELSDNVGTSYVLDDVAEVTVVGSGRVSSSLTDVVVALSAGEKGDGFLLSSTTDEEATANPSGV</sequence>